<organism evidence="2 3">
    <name type="scientific">Goekera deserti</name>
    <dbReference type="NCBI Taxonomy" id="2497753"/>
    <lineage>
        <taxon>Bacteria</taxon>
        <taxon>Bacillati</taxon>
        <taxon>Actinomycetota</taxon>
        <taxon>Actinomycetes</taxon>
        <taxon>Geodermatophilales</taxon>
        <taxon>Geodermatophilaceae</taxon>
        <taxon>Goekera</taxon>
    </lineage>
</organism>
<feature type="coiled-coil region" evidence="1">
    <location>
        <begin position="111"/>
        <end position="153"/>
    </location>
</feature>
<reference evidence="2 3" key="1">
    <citation type="submission" date="2020-02" db="EMBL/GenBank/DDBJ databases">
        <title>The whole genome sequence of CPCC 205119.</title>
        <authorList>
            <person name="Jiang Z."/>
        </authorList>
    </citation>
    <scope>NUCLEOTIDE SEQUENCE [LARGE SCALE GENOMIC DNA]</scope>
    <source>
        <strain evidence="2 3">CPCC 205119</strain>
    </source>
</reference>
<dbReference type="PANTHER" id="PTHR38010:SF1">
    <property type="entry name" value="SLR0848 PROTEIN"/>
    <property type="match status" value="1"/>
</dbReference>
<dbReference type="EMBL" id="JAAGWK010000025">
    <property type="protein sequence ID" value="NEL55765.1"/>
    <property type="molecule type" value="Genomic_DNA"/>
</dbReference>
<dbReference type="PANTHER" id="PTHR38010">
    <property type="entry name" value="SLR0848 PROTEIN"/>
    <property type="match status" value="1"/>
</dbReference>
<sequence length="240" mass="26888">MTDVVYRLYETVDELSSVIENARSVPMSGSCMVPRDHLLDLLDDLRESLPEEVQQAGAIVEQRTEILEQAQAEAERLTGRTRLDAEKAVGDARRQREEIIGTARRQRDEILTEAQAEADAVLARAEAEAERLVAEARRRREQLLADGQEQQARLVEAGQDEHDRLVEAGQDEHDRLVLETEVYRGAVARADELGAQTAADVARMRAEVDEYVDSRLADFGGTLDHMLRSVEKARTNLRSG</sequence>
<comment type="caution">
    <text evidence="2">The sequence shown here is derived from an EMBL/GenBank/DDBJ whole genome shotgun (WGS) entry which is preliminary data.</text>
</comment>
<keyword evidence="3" id="KW-1185">Reference proteome</keyword>
<dbReference type="Proteomes" id="UP000470470">
    <property type="component" value="Unassembled WGS sequence"/>
</dbReference>
<protein>
    <recommendedName>
        <fullName evidence="4">Cell division septum initiation protein DivIVA</fullName>
    </recommendedName>
</protein>
<name>A0A7K3WGZ0_9ACTN</name>
<keyword evidence="1" id="KW-0175">Coiled coil</keyword>
<dbReference type="RefSeq" id="WP_162393517.1">
    <property type="nucleotide sequence ID" value="NZ_JAABOZ010000010.1"/>
</dbReference>
<evidence type="ECO:0000313" key="2">
    <source>
        <dbReference type="EMBL" id="NEL55765.1"/>
    </source>
</evidence>
<dbReference type="AlphaFoldDB" id="A0A7K3WGZ0"/>
<evidence type="ECO:0000256" key="1">
    <source>
        <dbReference type="SAM" id="Coils"/>
    </source>
</evidence>
<proteinExistence type="predicted"/>
<evidence type="ECO:0000313" key="3">
    <source>
        <dbReference type="Proteomes" id="UP000470470"/>
    </source>
</evidence>
<gene>
    <name evidence="2" type="ORF">G1H19_17440</name>
</gene>
<accession>A0A7K3WGZ0</accession>
<evidence type="ECO:0008006" key="4">
    <source>
        <dbReference type="Google" id="ProtNLM"/>
    </source>
</evidence>